<dbReference type="Pfam" id="PF02204">
    <property type="entry name" value="VPS9"/>
    <property type="match status" value="1"/>
</dbReference>
<organism evidence="2 3">
    <name type="scientific">Tritrichomonas musculus</name>
    <dbReference type="NCBI Taxonomy" id="1915356"/>
    <lineage>
        <taxon>Eukaryota</taxon>
        <taxon>Metamonada</taxon>
        <taxon>Parabasalia</taxon>
        <taxon>Tritrichomonadida</taxon>
        <taxon>Tritrichomonadidae</taxon>
        <taxon>Tritrichomonas</taxon>
    </lineage>
</organism>
<accession>A0ABR2KLV8</accession>
<evidence type="ECO:0000313" key="3">
    <source>
        <dbReference type="Proteomes" id="UP001470230"/>
    </source>
</evidence>
<keyword evidence="3" id="KW-1185">Reference proteome</keyword>
<dbReference type="Proteomes" id="UP001470230">
    <property type="component" value="Unassembled WGS sequence"/>
</dbReference>
<reference evidence="2 3" key="1">
    <citation type="submission" date="2024-04" db="EMBL/GenBank/DDBJ databases">
        <title>Tritrichomonas musculus Genome.</title>
        <authorList>
            <person name="Alves-Ferreira E."/>
            <person name="Grigg M."/>
            <person name="Lorenzi H."/>
            <person name="Galac M."/>
        </authorList>
    </citation>
    <scope>NUCLEOTIDE SEQUENCE [LARGE SCALE GENOMIC DNA]</scope>
    <source>
        <strain evidence="2 3">EAF2021</strain>
    </source>
</reference>
<proteinExistence type="predicted"/>
<evidence type="ECO:0000313" key="2">
    <source>
        <dbReference type="EMBL" id="KAK8891811.1"/>
    </source>
</evidence>
<dbReference type="InterPro" id="IPR003123">
    <property type="entry name" value="VPS9"/>
</dbReference>
<evidence type="ECO:0000259" key="1">
    <source>
        <dbReference type="Pfam" id="PF02204"/>
    </source>
</evidence>
<gene>
    <name evidence="2" type="ORF">M9Y10_029031</name>
</gene>
<protein>
    <recommendedName>
        <fullName evidence="1">VPS9 domain-containing protein</fullName>
    </recommendedName>
</protein>
<feature type="domain" description="VPS9" evidence="1">
    <location>
        <begin position="327"/>
        <end position="408"/>
    </location>
</feature>
<name>A0ABR2KLV8_9EUKA</name>
<sequence>MNQENESSENISEIASQFEIELQNSPEFSSYIFIDTQKPALNLTEYQHTYGELVNFYHFQIMTMKPHINLLSSDIIIIVSLDRLIYNELTYISKKAYKILSNSCQSNINKFSSFLEFLDTLKTKYMKFPISINSKKISDDFTSTPIKAKSLESFGRKIELKAHHKADLDPNNKKFFQKLITSLSPFLPKTLNLQYHCFQNLFNAVVSQEDFVFHNEIISFFNSFDTIYPFDFIETMLETCEHFIIHFQLARLKNSRIIIFILLNRYIFDQIYVVNHHFFPKGNENLDIIAPISKFTFQKMSLPLDYFPSVTKPRNTIRKILREDEFYKRAIDDLEKMQFFTSPFDICACVMESIQSIKKGADHYSKSSLDFDSNDLINLFMAVAIASDIPELLALSNFVSDYVYNSKSSEVDIVSNDLNRAKSVLIRGVEQLSAICEKEKQRFQ</sequence>
<dbReference type="SUPFAM" id="SSF109993">
    <property type="entry name" value="VPS9 domain"/>
    <property type="match status" value="1"/>
</dbReference>
<dbReference type="InterPro" id="IPR037191">
    <property type="entry name" value="VPS9_dom_sf"/>
</dbReference>
<comment type="caution">
    <text evidence="2">The sequence shown here is derived from an EMBL/GenBank/DDBJ whole genome shotgun (WGS) entry which is preliminary data.</text>
</comment>
<dbReference type="Gene3D" id="1.20.1050.80">
    <property type="entry name" value="VPS9 domain"/>
    <property type="match status" value="1"/>
</dbReference>
<dbReference type="EMBL" id="JAPFFF010000004">
    <property type="protein sequence ID" value="KAK8891811.1"/>
    <property type="molecule type" value="Genomic_DNA"/>
</dbReference>